<evidence type="ECO:0000259" key="1">
    <source>
        <dbReference type="Pfam" id="PF12770"/>
    </source>
</evidence>
<dbReference type="InterPro" id="IPR024983">
    <property type="entry name" value="CHAT_dom"/>
</dbReference>
<protein>
    <submittedName>
        <fullName evidence="2">CHAT domain-containing protein</fullName>
    </submittedName>
</protein>
<reference evidence="2" key="1">
    <citation type="submission" date="2021-06" db="EMBL/GenBank/DDBJ databases">
        <title>Collection of gut derived symbiotic bacterial strains cultured from healthy donors.</title>
        <authorList>
            <person name="Lin H."/>
            <person name="Littmann E."/>
            <person name="Pamer E.G."/>
        </authorList>
    </citation>
    <scope>NUCLEOTIDE SEQUENCE</scope>
    <source>
        <strain evidence="2">MSK.19.85</strain>
    </source>
</reference>
<dbReference type="Proteomes" id="UP000758576">
    <property type="component" value="Unassembled WGS sequence"/>
</dbReference>
<dbReference type="Pfam" id="PF12770">
    <property type="entry name" value="CHAT"/>
    <property type="match status" value="1"/>
</dbReference>
<dbReference type="EMBL" id="JAHOGA010000058">
    <property type="protein sequence ID" value="MBV3490473.1"/>
    <property type="molecule type" value="Genomic_DNA"/>
</dbReference>
<dbReference type="RefSeq" id="WP_117816608.1">
    <property type="nucleotide sequence ID" value="NZ_CAXSKM010000028.1"/>
</dbReference>
<name>A0AAP2IK92_PHOVU</name>
<evidence type="ECO:0000313" key="2">
    <source>
        <dbReference type="EMBL" id="MBV3490473.1"/>
    </source>
</evidence>
<dbReference type="AlphaFoldDB" id="A0AAP2IK92"/>
<feature type="domain" description="CHAT" evidence="1">
    <location>
        <begin position="47"/>
        <end position="165"/>
    </location>
</feature>
<evidence type="ECO:0000313" key="3">
    <source>
        <dbReference type="Proteomes" id="UP000758576"/>
    </source>
</evidence>
<proteinExistence type="predicted"/>
<gene>
    <name evidence="2" type="ORF">KSX14_17945</name>
</gene>
<organism evidence="2 3">
    <name type="scientific">Phocaeicola vulgatus</name>
    <name type="common">Bacteroides vulgatus</name>
    <dbReference type="NCBI Taxonomy" id="821"/>
    <lineage>
        <taxon>Bacteria</taxon>
        <taxon>Pseudomonadati</taxon>
        <taxon>Bacteroidota</taxon>
        <taxon>Bacteroidia</taxon>
        <taxon>Bacteroidales</taxon>
        <taxon>Bacteroidaceae</taxon>
        <taxon>Phocaeicola</taxon>
    </lineage>
</organism>
<accession>A0AAP2IK92</accession>
<sequence length="268" mass="30417">MEAKFRPYVIPEDILQKTLVVFGNEDPEFVMAQLPVRELAKTLGFQIKTCLNKSSFFEAIKETGPELLIIDTHGGVDETTHNSFIMMGDDIITGDDVVNSGIGPQLVFLSACNTFTTYNTINTIANAFSQIGANAVTTSYMPLHVLPATVLYIRLLRNLNKAAHKNIHLNWLSFISHLMRTSYIHAPIGKKENLNLKKETLDTLSELSVQSMFFGKRREVYEKLNNKEFTKSLNYNYEYIIPHYLMYSTLGRADIILFKSSLDNIMMS</sequence>
<comment type="caution">
    <text evidence="2">The sequence shown here is derived from an EMBL/GenBank/DDBJ whole genome shotgun (WGS) entry which is preliminary data.</text>
</comment>